<dbReference type="EMBL" id="HBGJ01038138">
    <property type="protein sequence ID" value="CAD9265660.1"/>
    <property type="molecule type" value="Transcribed_RNA"/>
</dbReference>
<dbReference type="InterPro" id="IPR027417">
    <property type="entry name" value="P-loop_NTPase"/>
</dbReference>
<evidence type="ECO:0000256" key="3">
    <source>
        <dbReference type="SAM" id="MobiDB-lite"/>
    </source>
</evidence>
<evidence type="ECO:0000256" key="2">
    <source>
        <dbReference type="ARBA" id="ARBA00023134"/>
    </source>
</evidence>
<dbReference type="PROSITE" id="PS51421">
    <property type="entry name" value="RAS"/>
    <property type="match status" value="1"/>
</dbReference>
<sequence length="223" mass="25470">MYSSGPCEVKYDRKSAAEDNAAEPELRQFKVVILGDGGVGKTSLAKRFVEDVFRPHYKQTIGADFMMKKIMLSDNLEVSLQLWDIGGQSIGSKMVNTYLFNAHAVILLYDITNYESFQNLEDWMRSLRRKFTTLPGFPHVALVGNKMDLGHERNVQITSHRTFLEENEIKCSAFGTDRRRRRQPILWPRREALRRWHDAAGGGLEGAHRNGGHHQPQAERRGG</sequence>
<proteinExistence type="predicted"/>
<dbReference type="GO" id="GO:0003924">
    <property type="term" value="F:GTPase activity"/>
    <property type="evidence" value="ECO:0007669"/>
    <property type="project" value="InterPro"/>
</dbReference>
<dbReference type="SMART" id="SM00175">
    <property type="entry name" value="RAB"/>
    <property type="match status" value="1"/>
</dbReference>
<dbReference type="AlphaFoldDB" id="A0A7S1UEC0"/>
<dbReference type="Pfam" id="PF00071">
    <property type="entry name" value="Ras"/>
    <property type="match status" value="1"/>
</dbReference>
<dbReference type="FunFam" id="3.40.50.300:FF:001447">
    <property type="entry name" value="Ras-related protein Rab-1B"/>
    <property type="match status" value="1"/>
</dbReference>
<dbReference type="PRINTS" id="PR00449">
    <property type="entry name" value="RASTRNSFRMNG"/>
</dbReference>
<dbReference type="SMART" id="SM00174">
    <property type="entry name" value="RHO"/>
    <property type="match status" value="1"/>
</dbReference>
<evidence type="ECO:0000313" key="4">
    <source>
        <dbReference type="EMBL" id="CAD9265660.1"/>
    </source>
</evidence>
<keyword evidence="2" id="KW-0342">GTP-binding</keyword>
<dbReference type="NCBIfam" id="TIGR00231">
    <property type="entry name" value="small_GTP"/>
    <property type="match status" value="1"/>
</dbReference>
<name>A0A7S1UEC0_9STRA</name>
<accession>A0A7S1UEC0</accession>
<organism evidence="4">
    <name type="scientific">Phaeomonas parva</name>
    <dbReference type="NCBI Taxonomy" id="124430"/>
    <lineage>
        <taxon>Eukaryota</taxon>
        <taxon>Sar</taxon>
        <taxon>Stramenopiles</taxon>
        <taxon>Ochrophyta</taxon>
        <taxon>Pinguiophyceae</taxon>
        <taxon>Pinguiochrysidales</taxon>
        <taxon>Pinguiochrysidaceae</taxon>
        <taxon>Phaeomonas</taxon>
    </lineage>
</organism>
<dbReference type="InterPro" id="IPR001806">
    <property type="entry name" value="Small_GTPase"/>
</dbReference>
<dbReference type="SUPFAM" id="SSF52540">
    <property type="entry name" value="P-loop containing nucleoside triphosphate hydrolases"/>
    <property type="match status" value="1"/>
</dbReference>
<dbReference type="InterPro" id="IPR005225">
    <property type="entry name" value="Small_GTP-bd"/>
</dbReference>
<dbReference type="SMART" id="SM00173">
    <property type="entry name" value="RAS"/>
    <property type="match status" value="1"/>
</dbReference>
<dbReference type="InterPro" id="IPR050227">
    <property type="entry name" value="Rab"/>
</dbReference>
<dbReference type="GO" id="GO:0005525">
    <property type="term" value="F:GTP binding"/>
    <property type="evidence" value="ECO:0007669"/>
    <property type="project" value="UniProtKB-KW"/>
</dbReference>
<gene>
    <name evidence="4" type="ORF">PPAR1163_LOCUS24083</name>
</gene>
<dbReference type="PROSITE" id="PS51419">
    <property type="entry name" value="RAB"/>
    <property type="match status" value="1"/>
</dbReference>
<dbReference type="Gene3D" id="3.40.50.300">
    <property type="entry name" value="P-loop containing nucleotide triphosphate hydrolases"/>
    <property type="match status" value="1"/>
</dbReference>
<dbReference type="PANTHER" id="PTHR47977">
    <property type="entry name" value="RAS-RELATED PROTEIN RAB"/>
    <property type="match status" value="1"/>
</dbReference>
<protein>
    <recommendedName>
        <fullName evidence="5">Ras-related protein Rab-28</fullName>
    </recommendedName>
</protein>
<feature type="region of interest" description="Disordered" evidence="3">
    <location>
        <begin position="201"/>
        <end position="223"/>
    </location>
</feature>
<evidence type="ECO:0000256" key="1">
    <source>
        <dbReference type="ARBA" id="ARBA00022741"/>
    </source>
</evidence>
<evidence type="ECO:0008006" key="5">
    <source>
        <dbReference type="Google" id="ProtNLM"/>
    </source>
</evidence>
<keyword evidence="1" id="KW-0547">Nucleotide-binding</keyword>
<reference evidence="4" key="1">
    <citation type="submission" date="2021-01" db="EMBL/GenBank/DDBJ databases">
        <authorList>
            <person name="Corre E."/>
            <person name="Pelletier E."/>
            <person name="Niang G."/>
            <person name="Scheremetjew M."/>
            <person name="Finn R."/>
            <person name="Kale V."/>
            <person name="Holt S."/>
            <person name="Cochrane G."/>
            <person name="Meng A."/>
            <person name="Brown T."/>
            <person name="Cohen L."/>
        </authorList>
    </citation>
    <scope>NUCLEOTIDE SEQUENCE</scope>
    <source>
        <strain evidence="4">CCMP2877</strain>
    </source>
</reference>